<protein>
    <submittedName>
        <fullName evidence="2">1-phosphatidylinositol-3-phosphate 5-kinase FAB1B</fullName>
    </submittedName>
</protein>
<gene>
    <name evidence="2" type="ORF">Adt_16398</name>
</gene>
<proteinExistence type="predicted"/>
<feature type="compositionally biased region" description="Acidic residues" evidence="1">
    <location>
        <begin position="15"/>
        <end position="36"/>
    </location>
</feature>
<dbReference type="PANTHER" id="PTHR45748:SF7">
    <property type="entry name" value="1-PHOSPHATIDYLINOSITOL 3-PHOSPHATE 5-KINASE-RELATED"/>
    <property type="match status" value="1"/>
</dbReference>
<reference evidence="3" key="1">
    <citation type="submission" date="2024-07" db="EMBL/GenBank/DDBJ databases">
        <title>Two chromosome-level genome assemblies of Korean endemic species Abeliophyllum distichum and Forsythia ovata (Oleaceae).</title>
        <authorList>
            <person name="Jang H."/>
        </authorList>
    </citation>
    <scope>NUCLEOTIDE SEQUENCE [LARGE SCALE GENOMIC DNA]</scope>
</reference>
<sequence>MDFENNGVLWHLPEPEDEEDEREPLLCDDEDDDDPTGEWGYFRNSSSVGSREYRSRDKSNEEHKKAMKNVVDGHFRALVTQLLQVENLLSGEDNDKESWLDIITSLSWEAATLLKPDTSKGGQMDPGGYVKVKCLASGSRSER</sequence>
<dbReference type="AlphaFoldDB" id="A0ABD1TE38"/>
<accession>A0ABD1TE38</accession>
<dbReference type="PANTHER" id="PTHR45748">
    <property type="entry name" value="1-PHOSPHATIDYLINOSITOL 3-PHOSPHATE 5-KINASE-RELATED"/>
    <property type="match status" value="1"/>
</dbReference>
<keyword evidence="3" id="KW-1185">Reference proteome</keyword>
<feature type="compositionally biased region" description="Basic and acidic residues" evidence="1">
    <location>
        <begin position="51"/>
        <end position="64"/>
    </location>
</feature>
<comment type="caution">
    <text evidence="2">The sequence shown here is derived from an EMBL/GenBank/DDBJ whole genome shotgun (WGS) entry which is preliminary data.</text>
</comment>
<dbReference type="Proteomes" id="UP001604336">
    <property type="component" value="Unassembled WGS sequence"/>
</dbReference>
<evidence type="ECO:0000256" key="1">
    <source>
        <dbReference type="SAM" id="MobiDB-lite"/>
    </source>
</evidence>
<evidence type="ECO:0000313" key="3">
    <source>
        <dbReference type="Proteomes" id="UP001604336"/>
    </source>
</evidence>
<dbReference type="EMBL" id="JBFOLK010000005">
    <property type="protein sequence ID" value="KAL2510798.1"/>
    <property type="molecule type" value="Genomic_DNA"/>
</dbReference>
<feature type="region of interest" description="Disordered" evidence="1">
    <location>
        <begin position="1"/>
        <end position="65"/>
    </location>
</feature>
<organism evidence="2 3">
    <name type="scientific">Abeliophyllum distichum</name>
    <dbReference type="NCBI Taxonomy" id="126358"/>
    <lineage>
        <taxon>Eukaryota</taxon>
        <taxon>Viridiplantae</taxon>
        <taxon>Streptophyta</taxon>
        <taxon>Embryophyta</taxon>
        <taxon>Tracheophyta</taxon>
        <taxon>Spermatophyta</taxon>
        <taxon>Magnoliopsida</taxon>
        <taxon>eudicotyledons</taxon>
        <taxon>Gunneridae</taxon>
        <taxon>Pentapetalae</taxon>
        <taxon>asterids</taxon>
        <taxon>lamiids</taxon>
        <taxon>Lamiales</taxon>
        <taxon>Oleaceae</taxon>
        <taxon>Forsythieae</taxon>
        <taxon>Abeliophyllum</taxon>
    </lineage>
</organism>
<name>A0ABD1TE38_9LAMI</name>
<evidence type="ECO:0000313" key="2">
    <source>
        <dbReference type="EMBL" id="KAL2510798.1"/>
    </source>
</evidence>